<name>A0A0U4JZ23_9CAUD</name>
<dbReference type="Proteomes" id="UP000221495">
    <property type="component" value="Segment"/>
</dbReference>
<proteinExistence type="predicted"/>
<evidence type="ECO:0000313" key="4">
    <source>
        <dbReference type="Proteomes" id="UP000221495"/>
    </source>
</evidence>
<dbReference type="KEGG" id="vg:40078583"/>
<gene>
    <name evidence="3" type="primary">39</name>
    <name evidence="3" type="ORF">JOANN_39</name>
</gene>
<protein>
    <recommendedName>
        <fullName evidence="2">DUF732 domain-containing protein</fullName>
    </recommendedName>
</protein>
<dbReference type="RefSeq" id="YP_009602719.1">
    <property type="nucleotide sequence ID" value="NC_041942.1"/>
</dbReference>
<dbReference type="Pfam" id="PF05305">
    <property type="entry name" value="DUF732"/>
    <property type="match status" value="1"/>
</dbReference>
<feature type="domain" description="DUF732" evidence="2">
    <location>
        <begin position="67"/>
        <end position="137"/>
    </location>
</feature>
<evidence type="ECO:0000256" key="1">
    <source>
        <dbReference type="SAM" id="MobiDB-lite"/>
    </source>
</evidence>
<dbReference type="EMBL" id="KU160652">
    <property type="protein sequence ID" value="ALY09442.1"/>
    <property type="molecule type" value="Genomic_DNA"/>
</dbReference>
<feature type="region of interest" description="Disordered" evidence="1">
    <location>
        <begin position="36"/>
        <end position="58"/>
    </location>
</feature>
<dbReference type="GeneID" id="40078583"/>
<reference evidence="3 4" key="1">
    <citation type="submission" date="2015-11" db="EMBL/GenBank/DDBJ databases">
        <authorList>
            <person name="Ott C.T."/>
            <person name="Jacobs-Sera D."/>
            <person name="Guerrero C.A."/>
            <person name="Bowman C.A."/>
            <person name="Russell D.A."/>
            <person name="Pope W.H."/>
            <person name="Hatfull G.F."/>
        </authorList>
    </citation>
    <scope>NUCLEOTIDE SEQUENCE [LARGE SCALE GENOMIC DNA]</scope>
</reference>
<keyword evidence="4" id="KW-1185">Reference proteome</keyword>
<dbReference type="InterPro" id="IPR007969">
    <property type="entry name" value="DUF732"/>
</dbReference>
<evidence type="ECO:0000313" key="3">
    <source>
        <dbReference type="EMBL" id="ALY09442.1"/>
    </source>
</evidence>
<sequence length="143" mass="14644">MNKKLWAAIGASCLVAGAIGAAAGTTPPAPVVAPVASQTPKATRTPAPAPSPSVARVAPTPTKAANEYVQYVRDNTTTLASMTDGEIILLAKDACKRLEAGSSYPVVLSIAAAGSDNPQFVTYDLPILIGAGVVRYCDEYRIG</sequence>
<evidence type="ECO:0000259" key="2">
    <source>
        <dbReference type="Pfam" id="PF05305"/>
    </source>
</evidence>
<accession>A0A0U4JZ23</accession>
<organism evidence="3 4">
    <name type="scientific">Arthrobacter phage Joann</name>
    <dbReference type="NCBI Taxonomy" id="1772303"/>
    <lineage>
        <taxon>Viruses</taxon>
        <taxon>Duplodnaviria</taxon>
        <taxon>Heunggongvirae</taxon>
        <taxon>Uroviricota</taxon>
        <taxon>Caudoviricetes</taxon>
        <taxon>Korravirus</taxon>
        <taxon>Korravirus joann</taxon>
    </lineage>
</organism>
<dbReference type="OrthoDB" id="21858at10239"/>